<dbReference type="Gene3D" id="3.30.70.270">
    <property type="match status" value="1"/>
</dbReference>
<dbReference type="SMART" id="SM00052">
    <property type="entry name" value="EAL"/>
    <property type="match status" value="1"/>
</dbReference>
<dbReference type="InterPro" id="IPR043128">
    <property type="entry name" value="Rev_trsase/Diguanyl_cyclase"/>
</dbReference>
<comment type="caution">
    <text evidence="2">The sequence shown here is derived from an EMBL/GenBank/DDBJ whole genome shotgun (WGS) entry which is preliminary data.</text>
</comment>
<dbReference type="Gene3D" id="3.20.20.450">
    <property type="entry name" value="EAL domain"/>
    <property type="match status" value="1"/>
</dbReference>
<dbReference type="EMBL" id="NWTK01000008">
    <property type="protein sequence ID" value="PKR53564.1"/>
    <property type="molecule type" value="Genomic_DNA"/>
</dbReference>
<organism evidence="2 3">
    <name type="scientific">Thalassospira marina</name>
    <dbReference type="NCBI Taxonomy" id="2048283"/>
    <lineage>
        <taxon>Bacteria</taxon>
        <taxon>Pseudomonadati</taxon>
        <taxon>Pseudomonadota</taxon>
        <taxon>Alphaproteobacteria</taxon>
        <taxon>Rhodospirillales</taxon>
        <taxon>Thalassospiraceae</taxon>
        <taxon>Thalassospira</taxon>
    </lineage>
</organism>
<gene>
    <name evidence="2" type="ORF">COO20_13570</name>
</gene>
<dbReference type="CDD" id="cd00130">
    <property type="entry name" value="PAS"/>
    <property type="match status" value="1"/>
</dbReference>
<dbReference type="OrthoDB" id="7251575at2"/>
<dbReference type="RefSeq" id="WP_101267395.1">
    <property type="nucleotide sequence ID" value="NZ_NWTK01000008.1"/>
</dbReference>
<dbReference type="Proteomes" id="UP000233597">
    <property type="component" value="Unassembled WGS sequence"/>
</dbReference>
<evidence type="ECO:0000313" key="2">
    <source>
        <dbReference type="EMBL" id="PKR53564.1"/>
    </source>
</evidence>
<protein>
    <submittedName>
        <fullName evidence="2">Diguanylate phosphodiesterase</fullName>
    </submittedName>
</protein>
<dbReference type="Pfam" id="PF00563">
    <property type="entry name" value="EAL"/>
    <property type="match status" value="1"/>
</dbReference>
<dbReference type="InterPro" id="IPR035965">
    <property type="entry name" value="PAS-like_dom_sf"/>
</dbReference>
<name>A0A2N3KSN2_9PROT</name>
<dbReference type="Gene3D" id="3.30.450.20">
    <property type="entry name" value="PAS domain"/>
    <property type="match status" value="1"/>
</dbReference>
<dbReference type="PANTHER" id="PTHR33121:SF79">
    <property type="entry name" value="CYCLIC DI-GMP PHOSPHODIESTERASE PDED-RELATED"/>
    <property type="match status" value="1"/>
</dbReference>
<feature type="domain" description="EAL" evidence="1">
    <location>
        <begin position="306"/>
        <end position="559"/>
    </location>
</feature>
<reference evidence="2 3" key="1">
    <citation type="submission" date="2017-09" db="EMBL/GenBank/DDBJ databases">
        <title>Biodiversity and function of Thalassospira species in the particle-attached aromatic-hydrocarbon-degrading consortia from the surface seawater of the South China Sea.</title>
        <authorList>
            <person name="Dong C."/>
            <person name="Liu R."/>
            <person name="Shao Z."/>
        </authorList>
    </citation>
    <scope>NUCLEOTIDE SEQUENCE [LARGE SCALE GENOMIC DNA]</scope>
    <source>
        <strain evidence="2 3">CSC1P2</strain>
    </source>
</reference>
<dbReference type="PANTHER" id="PTHR33121">
    <property type="entry name" value="CYCLIC DI-GMP PHOSPHODIESTERASE PDEF"/>
    <property type="match status" value="1"/>
</dbReference>
<dbReference type="AlphaFoldDB" id="A0A2N3KSN2"/>
<dbReference type="InterPro" id="IPR035919">
    <property type="entry name" value="EAL_sf"/>
</dbReference>
<proteinExistence type="predicted"/>
<dbReference type="CDD" id="cd01948">
    <property type="entry name" value="EAL"/>
    <property type="match status" value="1"/>
</dbReference>
<dbReference type="PROSITE" id="PS50883">
    <property type="entry name" value="EAL"/>
    <property type="match status" value="1"/>
</dbReference>
<dbReference type="SUPFAM" id="SSF55785">
    <property type="entry name" value="PYP-like sensor domain (PAS domain)"/>
    <property type="match status" value="1"/>
</dbReference>
<dbReference type="InterPro" id="IPR000014">
    <property type="entry name" value="PAS"/>
</dbReference>
<evidence type="ECO:0000259" key="1">
    <source>
        <dbReference type="PROSITE" id="PS50883"/>
    </source>
</evidence>
<dbReference type="GO" id="GO:0071111">
    <property type="term" value="F:cyclic-guanylate-specific phosphodiesterase activity"/>
    <property type="evidence" value="ECO:0007669"/>
    <property type="project" value="InterPro"/>
</dbReference>
<dbReference type="InterPro" id="IPR050706">
    <property type="entry name" value="Cyclic-di-GMP_PDE-like"/>
</dbReference>
<dbReference type="InterPro" id="IPR001633">
    <property type="entry name" value="EAL_dom"/>
</dbReference>
<accession>A0A2N3KSN2</accession>
<dbReference type="SUPFAM" id="SSF141868">
    <property type="entry name" value="EAL domain-like"/>
    <property type="match status" value="1"/>
</dbReference>
<evidence type="ECO:0000313" key="3">
    <source>
        <dbReference type="Proteomes" id="UP000233597"/>
    </source>
</evidence>
<sequence length="564" mass="64201">MNNSLKKHASSLRNERNRFAALAFVWGDLLLELDEEFRIVFASGASEGILGLSTQQIEGVRFVDLLANHFRPLVSEMLHVARRRGRMDNVLVRFIRPDERISPPVSLTGYFLPDLGGHFFVALRVTVNSLPHDVLQSIRRDGPTGLLDEESLSRVVTERLMAQRETGQNQKFSLFTLNAFEPLCERMETVARDEMLSTIGSFFRAHSIAGDTAGRINRNQFGMLHNPEVRIGDLEERIAQCARDADPEGKGVIVRTSETDFTAHAMPPGDLARGVLYSIRRFCDKQEHNFTFSRLTGHMPNLVNDTFGAMRDFGQRVDRLEFDAVYQPIVRLPSAEIHHFEVLVRFYREDGELIPTDKLIMFAEQVNMIHRLDLAMLRRTLKWIRQQLDEGIDARVAVNVSGISLSNPDFCRSVIALFERSKESLSQLMIEITETAEITDLEHAANWLSRFRQYGVEICLDDFGTGAANFSYLSALEVDYVKIDGPSIHQSLKTQKGRAFLRSLVGLCHQLGVEVVAEMIETDDMRDLVTKAGFDFAQGYLFGKPEKDITSYWRKLRSRRGRKR</sequence>